<dbReference type="Gene3D" id="3.40.50.2000">
    <property type="entry name" value="Glycogen Phosphorylase B"/>
    <property type="match status" value="2"/>
</dbReference>
<protein>
    <submittedName>
        <fullName evidence="2">Glycosyltransferase</fullName>
    </submittedName>
</protein>
<dbReference type="EMBL" id="SACY01000004">
    <property type="protein sequence ID" value="RVU24091.1"/>
    <property type="molecule type" value="Genomic_DNA"/>
</dbReference>
<dbReference type="OrthoDB" id="655095at2"/>
<organism evidence="2 3">
    <name type="scientific">Sandaracinomonas limnophila</name>
    <dbReference type="NCBI Taxonomy" id="1862386"/>
    <lineage>
        <taxon>Bacteria</taxon>
        <taxon>Pseudomonadati</taxon>
        <taxon>Bacteroidota</taxon>
        <taxon>Cytophagia</taxon>
        <taxon>Cytophagales</taxon>
        <taxon>Flectobacillaceae</taxon>
        <taxon>Sandaracinomonas</taxon>
    </lineage>
</organism>
<feature type="domain" description="Glycosyl transferase family 1" evidence="1">
    <location>
        <begin position="184"/>
        <end position="326"/>
    </location>
</feature>
<dbReference type="InterPro" id="IPR050194">
    <property type="entry name" value="Glycosyltransferase_grp1"/>
</dbReference>
<gene>
    <name evidence="2" type="ORF">EOJ36_09180</name>
</gene>
<dbReference type="CDD" id="cd03801">
    <property type="entry name" value="GT4_PimA-like"/>
    <property type="match status" value="1"/>
</dbReference>
<reference evidence="2 3" key="1">
    <citation type="submission" date="2019-01" db="EMBL/GenBank/DDBJ databases">
        <authorList>
            <person name="Chen W.-M."/>
        </authorList>
    </citation>
    <scope>NUCLEOTIDE SEQUENCE [LARGE SCALE GENOMIC DNA]</scope>
    <source>
        <strain evidence="2 3">FSY-15</strain>
    </source>
</reference>
<dbReference type="Proteomes" id="UP000282832">
    <property type="component" value="Unassembled WGS sequence"/>
</dbReference>
<keyword evidence="2" id="KW-0808">Transferase</keyword>
<name>A0A437PP82_9BACT</name>
<accession>A0A437PP82</accession>
<dbReference type="SUPFAM" id="SSF53756">
    <property type="entry name" value="UDP-Glycosyltransferase/glycogen phosphorylase"/>
    <property type="match status" value="1"/>
</dbReference>
<evidence type="ECO:0000313" key="2">
    <source>
        <dbReference type="EMBL" id="RVU24091.1"/>
    </source>
</evidence>
<dbReference type="PANTHER" id="PTHR45947">
    <property type="entry name" value="SULFOQUINOVOSYL TRANSFERASE SQD2"/>
    <property type="match status" value="1"/>
</dbReference>
<dbReference type="Pfam" id="PF00534">
    <property type="entry name" value="Glycos_transf_1"/>
    <property type="match status" value="1"/>
</dbReference>
<proteinExistence type="predicted"/>
<evidence type="ECO:0000259" key="1">
    <source>
        <dbReference type="Pfam" id="PF00534"/>
    </source>
</evidence>
<evidence type="ECO:0000313" key="3">
    <source>
        <dbReference type="Proteomes" id="UP000282832"/>
    </source>
</evidence>
<dbReference type="RefSeq" id="WP_127804628.1">
    <property type="nucleotide sequence ID" value="NZ_SACY01000004.1"/>
</dbReference>
<dbReference type="GO" id="GO:0016757">
    <property type="term" value="F:glycosyltransferase activity"/>
    <property type="evidence" value="ECO:0007669"/>
    <property type="project" value="InterPro"/>
</dbReference>
<dbReference type="PANTHER" id="PTHR45947:SF3">
    <property type="entry name" value="SULFOQUINOVOSYL TRANSFERASE SQD2"/>
    <property type="match status" value="1"/>
</dbReference>
<dbReference type="InterPro" id="IPR001296">
    <property type="entry name" value="Glyco_trans_1"/>
</dbReference>
<sequence>MKPKVLFFFNDLNCTGAEILLFNFIKELNRRQSVEIGIVALKEGGELVSQVPSNIPIFYFEQSFNWKDKVDFKLGKDVLKSRLSKIYHKFPANIFYFNTIAQAGLLRFSKEFPVKNIFHVHELLYNFEFEKAENIHLIFETIDHLICSSTLVKNIFDKIFRNKITVINSVIKELASTTPLLNSKKSEKIKIISSGTICYNKGADTFLEIAQLLPKDRYEFIWLGKFLESGFSEILNLKNQEGNWVKYIQTKSPDEYISLLNSADIFISLSRSESMGLVMMEAISLGIPVIASNSGGAGLLVNNQNGKIVYDNRPEVFAQTIQDFSLEDFAKTNSVNLPFSYEEEFAKFEKLFS</sequence>
<comment type="caution">
    <text evidence="2">The sequence shown here is derived from an EMBL/GenBank/DDBJ whole genome shotgun (WGS) entry which is preliminary data.</text>
</comment>
<dbReference type="AlphaFoldDB" id="A0A437PP82"/>
<keyword evidence="3" id="KW-1185">Reference proteome</keyword>